<keyword evidence="2" id="KW-1185">Reference proteome</keyword>
<dbReference type="EMBL" id="JABBWG010000022">
    <property type="protein sequence ID" value="KAG1814024.1"/>
    <property type="molecule type" value="Genomic_DNA"/>
</dbReference>
<dbReference type="GeneID" id="64623614"/>
<accession>A0A9P7E969</accession>
<name>A0A9P7E969_9AGAM</name>
<feature type="non-terminal residue" evidence="1">
    <location>
        <position position="1"/>
    </location>
</feature>
<organism evidence="1 2">
    <name type="scientific">Suillus subaureus</name>
    <dbReference type="NCBI Taxonomy" id="48587"/>
    <lineage>
        <taxon>Eukaryota</taxon>
        <taxon>Fungi</taxon>
        <taxon>Dikarya</taxon>
        <taxon>Basidiomycota</taxon>
        <taxon>Agaricomycotina</taxon>
        <taxon>Agaricomycetes</taxon>
        <taxon>Agaricomycetidae</taxon>
        <taxon>Boletales</taxon>
        <taxon>Suillineae</taxon>
        <taxon>Suillaceae</taxon>
        <taxon>Suillus</taxon>
    </lineage>
</organism>
<dbReference type="OrthoDB" id="3153758at2759"/>
<comment type="caution">
    <text evidence="1">The sequence shown here is derived from an EMBL/GenBank/DDBJ whole genome shotgun (WGS) entry which is preliminary data.</text>
</comment>
<feature type="non-terminal residue" evidence="1">
    <location>
        <position position="180"/>
    </location>
</feature>
<dbReference type="Proteomes" id="UP000807769">
    <property type="component" value="Unassembled WGS sequence"/>
</dbReference>
<protein>
    <submittedName>
        <fullName evidence="1">Uncharacterized protein</fullName>
    </submittedName>
</protein>
<gene>
    <name evidence="1" type="ORF">BJ212DRAFT_1241456</name>
</gene>
<evidence type="ECO:0000313" key="1">
    <source>
        <dbReference type="EMBL" id="KAG1814024.1"/>
    </source>
</evidence>
<evidence type="ECO:0000313" key="2">
    <source>
        <dbReference type="Proteomes" id="UP000807769"/>
    </source>
</evidence>
<reference evidence="1" key="1">
    <citation type="journal article" date="2020" name="New Phytol.">
        <title>Comparative genomics reveals dynamic genome evolution in host specialist ectomycorrhizal fungi.</title>
        <authorList>
            <person name="Lofgren L.A."/>
            <person name="Nguyen N.H."/>
            <person name="Vilgalys R."/>
            <person name="Ruytinx J."/>
            <person name="Liao H.L."/>
            <person name="Branco S."/>
            <person name="Kuo A."/>
            <person name="LaButti K."/>
            <person name="Lipzen A."/>
            <person name="Andreopoulos W."/>
            <person name="Pangilinan J."/>
            <person name="Riley R."/>
            <person name="Hundley H."/>
            <person name="Na H."/>
            <person name="Barry K."/>
            <person name="Grigoriev I.V."/>
            <person name="Stajich J.E."/>
            <person name="Kennedy P.G."/>
        </authorList>
    </citation>
    <scope>NUCLEOTIDE SEQUENCE</scope>
    <source>
        <strain evidence="1">MN1</strain>
    </source>
</reference>
<proteinExistence type="predicted"/>
<dbReference type="RefSeq" id="XP_041191660.1">
    <property type="nucleotide sequence ID" value="XM_041329597.1"/>
</dbReference>
<dbReference type="AlphaFoldDB" id="A0A9P7E969"/>
<sequence>EVNKRWRHDEEERTRICEQWRREADEHKHEVEDGWKHEEEEHLRLNMFWTDLTSHMCMTYATQEYTAQLVNVPSYCKHCMKACMATLVEIHRAEYTPKWCKDHVGGPNDVIGHWEVDQHEPDCALYWSLYKDLGCVSPGSSQQCIEHHLKNLLSGGDWKEFCATTPASFRGMHFMGAEFC</sequence>